<evidence type="ECO:0000313" key="3">
    <source>
        <dbReference type="Proteomes" id="UP001341840"/>
    </source>
</evidence>
<protein>
    <submittedName>
        <fullName evidence="2">Uncharacterized protein</fullName>
    </submittedName>
</protein>
<comment type="caution">
    <text evidence="2">The sequence shown here is derived from an EMBL/GenBank/DDBJ whole genome shotgun (WGS) entry which is preliminary data.</text>
</comment>
<sequence>MKKERVHRGFKVQGHRAGALSGARGGTIVPECFSRATVLGRVRAKAPRESRGTSEVAATLGASAECDRGNSVDAPWDRADVPYTRRHQTGRAVTRQASLLPLGMVLHQVGVQLLVVVESSLESL</sequence>
<gene>
    <name evidence="2" type="ORF">PIB30_077620</name>
</gene>
<dbReference type="Proteomes" id="UP001341840">
    <property type="component" value="Unassembled WGS sequence"/>
</dbReference>
<evidence type="ECO:0000313" key="2">
    <source>
        <dbReference type="EMBL" id="MED6199623.1"/>
    </source>
</evidence>
<organism evidence="2 3">
    <name type="scientific">Stylosanthes scabra</name>
    <dbReference type="NCBI Taxonomy" id="79078"/>
    <lineage>
        <taxon>Eukaryota</taxon>
        <taxon>Viridiplantae</taxon>
        <taxon>Streptophyta</taxon>
        <taxon>Embryophyta</taxon>
        <taxon>Tracheophyta</taxon>
        <taxon>Spermatophyta</taxon>
        <taxon>Magnoliopsida</taxon>
        <taxon>eudicotyledons</taxon>
        <taxon>Gunneridae</taxon>
        <taxon>Pentapetalae</taxon>
        <taxon>rosids</taxon>
        <taxon>fabids</taxon>
        <taxon>Fabales</taxon>
        <taxon>Fabaceae</taxon>
        <taxon>Papilionoideae</taxon>
        <taxon>50 kb inversion clade</taxon>
        <taxon>dalbergioids sensu lato</taxon>
        <taxon>Dalbergieae</taxon>
        <taxon>Pterocarpus clade</taxon>
        <taxon>Stylosanthes</taxon>
    </lineage>
</organism>
<feature type="compositionally biased region" description="Basic and acidic residues" evidence="1">
    <location>
        <begin position="65"/>
        <end position="80"/>
    </location>
</feature>
<proteinExistence type="predicted"/>
<dbReference type="EMBL" id="JASCZI010212498">
    <property type="protein sequence ID" value="MED6199623.1"/>
    <property type="molecule type" value="Genomic_DNA"/>
</dbReference>
<feature type="region of interest" description="Disordered" evidence="1">
    <location>
        <begin position="64"/>
        <end position="83"/>
    </location>
</feature>
<keyword evidence="3" id="KW-1185">Reference proteome</keyword>
<evidence type="ECO:0000256" key="1">
    <source>
        <dbReference type="SAM" id="MobiDB-lite"/>
    </source>
</evidence>
<reference evidence="2 3" key="1">
    <citation type="journal article" date="2023" name="Plants (Basel)">
        <title>Bridging the Gap: Combining Genomics and Transcriptomics Approaches to Understand Stylosanthes scabra, an Orphan Legume from the Brazilian Caatinga.</title>
        <authorList>
            <person name="Ferreira-Neto J.R.C."/>
            <person name="da Silva M.D."/>
            <person name="Binneck E."/>
            <person name="de Melo N.F."/>
            <person name="da Silva R.H."/>
            <person name="de Melo A.L.T.M."/>
            <person name="Pandolfi V."/>
            <person name="Bustamante F.O."/>
            <person name="Brasileiro-Vidal A.C."/>
            <person name="Benko-Iseppon A.M."/>
        </authorList>
    </citation>
    <scope>NUCLEOTIDE SEQUENCE [LARGE SCALE GENOMIC DNA]</scope>
    <source>
        <tissue evidence="2">Leaves</tissue>
    </source>
</reference>
<accession>A0ABU6XSR1</accession>
<name>A0ABU6XSR1_9FABA</name>